<reference evidence="1" key="1">
    <citation type="journal article" date="2014" name="Front. Microbiol.">
        <title>High frequency of phylogenetically diverse reductive dehalogenase-homologous genes in deep subseafloor sedimentary metagenomes.</title>
        <authorList>
            <person name="Kawai M."/>
            <person name="Futagami T."/>
            <person name="Toyoda A."/>
            <person name="Takaki Y."/>
            <person name="Nishi S."/>
            <person name="Hori S."/>
            <person name="Arai W."/>
            <person name="Tsubouchi T."/>
            <person name="Morono Y."/>
            <person name="Uchiyama I."/>
            <person name="Ito T."/>
            <person name="Fujiyama A."/>
            <person name="Inagaki F."/>
            <person name="Takami H."/>
        </authorList>
    </citation>
    <scope>NUCLEOTIDE SEQUENCE</scope>
    <source>
        <strain evidence="1">Expedition CK06-06</strain>
    </source>
</reference>
<evidence type="ECO:0008006" key="2">
    <source>
        <dbReference type="Google" id="ProtNLM"/>
    </source>
</evidence>
<sequence length="59" mass="6807">MIEVLFYKLKLVLGGLQDSGKTTFINSYREQNNSIGVSFESVECFVNEGDHFKFIVWDL</sequence>
<organism evidence="1">
    <name type="scientific">marine sediment metagenome</name>
    <dbReference type="NCBI Taxonomy" id="412755"/>
    <lineage>
        <taxon>unclassified sequences</taxon>
        <taxon>metagenomes</taxon>
        <taxon>ecological metagenomes</taxon>
    </lineage>
</organism>
<gene>
    <name evidence="1" type="ORF">S01H4_28210</name>
</gene>
<name>X1BPX3_9ZZZZ</name>
<accession>X1BPX3</accession>
<dbReference type="SUPFAM" id="SSF52540">
    <property type="entry name" value="P-loop containing nucleoside triphosphate hydrolases"/>
    <property type="match status" value="1"/>
</dbReference>
<comment type="caution">
    <text evidence="1">The sequence shown here is derived from an EMBL/GenBank/DDBJ whole genome shotgun (WGS) entry which is preliminary data.</text>
</comment>
<evidence type="ECO:0000313" key="1">
    <source>
        <dbReference type="EMBL" id="GAG83247.1"/>
    </source>
</evidence>
<dbReference type="EMBL" id="BART01013963">
    <property type="protein sequence ID" value="GAG83247.1"/>
    <property type="molecule type" value="Genomic_DNA"/>
</dbReference>
<dbReference type="Gene3D" id="3.40.50.300">
    <property type="entry name" value="P-loop containing nucleotide triphosphate hydrolases"/>
    <property type="match status" value="1"/>
</dbReference>
<dbReference type="AlphaFoldDB" id="X1BPX3"/>
<feature type="non-terminal residue" evidence="1">
    <location>
        <position position="59"/>
    </location>
</feature>
<proteinExistence type="predicted"/>
<dbReference type="InterPro" id="IPR027417">
    <property type="entry name" value="P-loop_NTPase"/>
</dbReference>
<protein>
    <recommendedName>
        <fullName evidence="2">GTP-binding protein</fullName>
    </recommendedName>
</protein>